<dbReference type="Pfam" id="PF01520">
    <property type="entry name" value="Amidase_3"/>
    <property type="match status" value="1"/>
</dbReference>
<dbReference type="GO" id="GO:0030288">
    <property type="term" value="C:outer membrane-bounded periplasmic space"/>
    <property type="evidence" value="ECO:0007669"/>
    <property type="project" value="TreeGrafter"/>
</dbReference>
<dbReference type="EMBL" id="VSSQ01121098">
    <property type="protein sequence ID" value="MPN53696.1"/>
    <property type="molecule type" value="Genomic_DNA"/>
</dbReference>
<reference evidence="3" key="1">
    <citation type="submission" date="2019-08" db="EMBL/GenBank/DDBJ databases">
        <authorList>
            <person name="Kucharzyk K."/>
            <person name="Murdoch R.W."/>
            <person name="Higgins S."/>
            <person name="Loffler F."/>
        </authorList>
    </citation>
    <scope>NUCLEOTIDE SEQUENCE</scope>
</reference>
<dbReference type="PANTHER" id="PTHR30404">
    <property type="entry name" value="N-ACETYLMURAMOYL-L-ALANINE AMIDASE"/>
    <property type="match status" value="1"/>
</dbReference>
<dbReference type="SMART" id="SM00646">
    <property type="entry name" value="Ami_3"/>
    <property type="match status" value="1"/>
</dbReference>
<proteinExistence type="predicted"/>
<sequence>MNKYPLESCRGLQVFYSANAPESKLLAEMIKNTVTSSIQPDNNRTCKKAGDSIFVLDRIETCAVLVECGFLSNYEESRLLQSEAYQNRLAFVLAAAIRNYLYTEN</sequence>
<evidence type="ECO:0000259" key="2">
    <source>
        <dbReference type="SMART" id="SM00646"/>
    </source>
</evidence>
<keyword evidence="1" id="KW-0378">Hydrolase</keyword>
<gene>
    <name evidence="3" type="ORF">SDC9_201362</name>
</gene>
<dbReference type="AlphaFoldDB" id="A0A645IRH1"/>
<dbReference type="InterPro" id="IPR002508">
    <property type="entry name" value="MurNAc-LAA_cat"/>
</dbReference>
<evidence type="ECO:0000313" key="3">
    <source>
        <dbReference type="EMBL" id="MPN53696.1"/>
    </source>
</evidence>
<comment type="caution">
    <text evidence="3">The sequence shown here is derived from an EMBL/GenBank/DDBJ whole genome shotgun (WGS) entry which is preliminary data.</text>
</comment>
<feature type="domain" description="MurNAc-LAA" evidence="2">
    <location>
        <begin position="1"/>
        <end position="98"/>
    </location>
</feature>
<dbReference type="SUPFAM" id="SSF53187">
    <property type="entry name" value="Zn-dependent exopeptidases"/>
    <property type="match status" value="1"/>
</dbReference>
<dbReference type="Gene3D" id="3.40.630.40">
    <property type="entry name" value="Zn-dependent exopeptidases"/>
    <property type="match status" value="1"/>
</dbReference>
<dbReference type="GO" id="GO:0009253">
    <property type="term" value="P:peptidoglycan catabolic process"/>
    <property type="evidence" value="ECO:0007669"/>
    <property type="project" value="InterPro"/>
</dbReference>
<dbReference type="PANTHER" id="PTHR30404:SF0">
    <property type="entry name" value="N-ACETYLMURAMOYL-L-ALANINE AMIDASE AMIC"/>
    <property type="match status" value="1"/>
</dbReference>
<organism evidence="3">
    <name type="scientific">bioreactor metagenome</name>
    <dbReference type="NCBI Taxonomy" id="1076179"/>
    <lineage>
        <taxon>unclassified sequences</taxon>
        <taxon>metagenomes</taxon>
        <taxon>ecological metagenomes</taxon>
    </lineage>
</organism>
<dbReference type="GO" id="GO:0008745">
    <property type="term" value="F:N-acetylmuramoyl-L-alanine amidase activity"/>
    <property type="evidence" value="ECO:0007669"/>
    <property type="project" value="InterPro"/>
</dbReference>
<dbReference type="CDD" id="cd02696">
    <property type="entry name" value="MurNAc-LAA"/>
    <property type="match status" value="1"/>
</dbReference>
<name>A0A645IRH1_9ZZZZ</name>
<dbReference type="InterPro" id="IPR050695">
    <property type="entry name" value="N-acetylmuramoyl_amidase_3"/>
</dbReference>
<protein>
    <recommendedName>
        <fullName evidence="2">MurNAc-LAA domain-containing protein</fullName>
    </recommendedName>
</protein>
<evidence type="ECO:0000256" key="1">
    <source>
        <dbReference type="ARBA" id="ARBA00022801"/>
    </source>
</evidence>
<accession>A0A645IRH1</accession>